<organism evidence="2">
    <name type="scientific">Arabidopsis lyrata subsp. lyrata</name>
    <name type="common">Lyre-leaved rock-cress</name>
    <dbReference type="NCBI Taxonomy" id="81972"/>
    <lineage>
        <taxon>Eukaryota</taxon>
        <taxon>Viridiplantae</taxon>
        <taxon>Streptophyta</taxon>
        <taxon>Embryophyta</taxon>
        <taxon>Tracheophyta</taxon>
        <taxon>Spermatophyta</taxon>
        <taxon>Magnoliopsida</taxon>
        <taxon>eudicotyledons</taxon>
        <taxon>Gunneridae</taxon>
        <taxon>Pentapetalae</taxon>
        <taxon>rosids</taxon>
        <taxon>malvids</taxon>
        <taxon>Brassicales</taxon>
        <taxon>Brassicaceae</taxon>
        <taxon>Camelineae</taxon>
        <taxon>Arabidopsis</taxon>
    </lineage>
</organism>
<dbReference type="HOGENOM" id="CLU_1083139_0_0_1"/>
<keyword evidence="2" id="KW-1185">Reference proteome</keyword>
<dbReference type="EMBL" id="GL348719">
    <property type="protein sequence ID" value="EFH44771.1"/>
    <property type="molecule type" value="Genomic_DNA"/>
</dbReference>
<accession>D7MIA8</accession>
<evidence type="ECO:0000313" key="1">
    <source>
        <dbReference type="EMBL" id="EFH44771.1"/>
    </source>
</evidence>
<dbReference type="Proteomes" id="UP000008694">
    <property type="component" value="Unassembled WGS sequence"/>
</dbReference>
<reference evidence="2" key="1">
    <citation type="journal article" date="2011" name="Nat. Genet.">
        <title>The Arabidopsis lyrata genome sequence and the basis of rapid genome size change.</title>
        <authorList>
            <person name="Hu T.T."/>
            <person name="Pattyn P."/>
            <person name="Bakker E.G."/>
            <person name="Cao J."/>
            <person name="Cheng J.-F."/>
            <person name="Clark R.M."/>
            <person name="Fahlgren N."/>
            <person name="Fawcett J.A."/>
            <person name="Grimwood J."/>
            <person name="Gundlach H."/>
            <person name="Haberer G."/>
            <person name="Hollister J.D."/>
            <person name="Ossowski S."/>
            <person name="Ottilar R.P."/>
            <person name="Salamov A.A."/>
            <person name="Schneeberger K."/>
            <person name="Spannagl M."/>
            <person name="Wang X."/>
            <person name="Yang L."/>
            <person name="Nasrallah M.E."/>
            <person name="Bergelson J."/>
            <person name="Carrington J.C."/>
            <person name="Gaut B.S."/>
            <person name="Schmutz J."/>
            <person name="Mayer K.F.X."/>
            <person name="Van de Peer Y."/>
            <person name="Grigoriev I.V."/>
            <person name="Nordborg M."/>
            <person name="Weigel D."/>
            <person name="Guo Y.-L."/>
        </authorList>
    </citation>
    <scope>NUCLEOTIDE SEQUENCE [LARGE SCALE GENOMIC DNA]</scope>
    <source>
        <strain evidence="2">cv. MN47</strain>
    </source>
</reference>
<gene>
    <name evidence="1" type="ORF">ARALYDRAFT_915854</name>
</gene>
<dbReference type="AlphaFoldDB" id="D7MIA8"/>
<name>D7MIA8_ARALL</name>
<evidence type="ECO:0000313" key="2">
    <source>
        <dbReference type="Proteomes" id="UP000008694"/>
    </source>
</evidence>
<sequence>MFRVFIVSSAENIPLLAEGLYVVPMHPFTYYNDWDLLPGPLGGMRICASYVEISDAGKAFACRRRTVPSILASSAANFDNVVLLESSFPAAPFSSFTLRRKVSKPVTGDSYPPQRVQLFVADVFSLLPANPDIFSVLNRRLYSIHSVIFHRSPLSVATLQIRHVFLANLCFRHLPMDYLSRSISGFTSDASFCFILPELILQLSFKVPESFPRKSSFSTVASRICLITLKICPCNLLISLVMRGQESFSAVSEDPFR</sequence>
<dbReference type="Gramene" id="scaffold_703596.1">
    <property type="protein sequence ID" value="scaffold_703596.1"/>
    <property type="gene ID" value="scaffold_703596.1"/>
</dbReference>
<proteinExistence type="predicted"/>
<protein>
    <submittedName>
        <fullName evidence="1">Expressed protein</fullName>
    </submittedName>
</protein>